<dbReference type="Pfam" id="PF00532">
    <property type="entry name" value="Peripla_BP_1"/>
    <property type="match status" value="1"/>
</dbReference>
<feature type="domain" description="HTH lacI-type" evidence="4">
    <location>
        <begin position="4"/>
        <end position="60"/>
    </location>
</feature>
<dbReference type="Pfam" id="PF00356">
    <property type="entry name" value="LacI"/>
    <property type="match status" value="1"/>
</dbReference>
<dbReference type="Proteomes" id="UP001176478">
    <property type="component" value="Unassembled WGS sequence"/>
</dbReference>
<dbReference type="SUPFAM" id="SSF53822">
    <property type="entry name" value="Periplasmic binding protein-like I"/>
    <property type="match status" value="1"/>
</dbReference>
<keyword evidence="1" id="KW-0805">Transcription regulation</keyword>
<dbReference type="PANTHER" id="PTHR30146">
    <property type="entry name" value="LACI-RELATED TRANSCRIPTIONAL REPRESSOR"/>
    <property type="match status" value="1"/>
</dbReference>
<keyword evidence="2 5" id="KW-0238">DNA-binding</keyword>
<keyword evidence="3" id="KW-0804">Transcription</keyword>
<dbReference type="SMART" id="SM00354">
    <property type="entry name" value="HTH_LACI"/>
    <property type="match status" value="1"/>
</dbReference>
<organism evidence="5 6">
    <name type="scientific">Providencia huashanensis</name>
    <dbReference type="NCBI Taxonomy" id="3037798"/>
    <lineage>
        <taxon>Bacteria</taxon>
        <taxon>Pseudomonadati</taxon>
        <taxon>Pseudomonadota</taxon>
        <taxon>Gammaproteobacteria</taxon>
        <taxon>Enterobacterales</taxon>
        <taxon>Morganellaceae</taxon>
        <taxon>Providencia</taxon>
    </lineage>
</organism>
<evidence type="ECO:0000256" key="3">
    <source>
        <dbReference type="ARBA" id="ARBA00023163"/>
    </source>
</evidence>
<dbReference type="Gene3D" id="3.40.50.2300">
    <property type="match status" value="2"/>
</dbReference>
<dbReference type="Gene3D" id="1.10.260.40">
    <property type="entry name" value="lambda repressor-like DNA-binding domains"/>
    <property type="match status" value="1"/>
</dbReference>
<dbReference type="InterPro" id="IPR010982">
    <property type="entry name" value="Lambda_DNA-bd_dom_sf"/>
</dbReference>
<dbReference type="InterPro" id="IPR046335">
    <property type="entry name" value="LacI/GalR-like_sensor"/>
</dbReference>
<reference evidence="5" key="2">
    <citation type="journal article" date="2024" name="Int. J. Antimicrob. Agents">
        <title>Identification of a novel Providencia species showing multi-drug-resistant in three patients with hospital-acquired infection.</title>
        <authorList>
            <person name="Yang W."/>
            <person name="Chen J."/>
            <person name="Yang F."/>
            <person name="Ji P."/>
            <person name="Shen S."/>
            <person name="Yin D."/>
            <person name="Hu F."/>
        </authorList>
    </citation>
    <scope>NUCLEOTIDE SEQUENCE</scope>
    <source>
        <strain evidence="5">CRE-138-0111</strain>
    </source>
</reference>
<dbReference type="EMBL" id="JAUQTG010000006">
    <property type="protein sequence ID" value="MDO7857040.1"/>
    <property type="molecule type" value="Genomic_DNA"/>
</dbReference>
<name>A0ABT9AQY5_9GAMM</name>
<comment type="caution">
    <text evidence="5">The sequence shown here is derived from an EMBL/GenBank/DDBJ whole genome shotgun (WGS) entry which is preliminary data.</text>
</comment>
<proteinExistence type="predicted"/>
<dbReference type="InterPro" id="IPR000843">
    <property type="entry name" value="HTH_LacI"/>
</dbReference>
<evidence type="ECO:0000259" key="4">
    <source>
        <dbReference type="PROSITE" id="PS50932"/>
    </source>
</evidence>
<reference evidence="5" key="1">
    <citation type="submission" date="2023-07" db="EMBL/GenBank/DDBJ databases">
        <authorList>
            <person name="Yang W."/>
            <person name="Chen J."/>
            <person name="Ji P."/>
            <person name="Hu F."/>
        </authorList>
    </citation>
    <scope>NUCLEOTIDE SEQUENCE</scope>
    <source>
        <strain evidence="5">CRE-138-0111</strain>
    </source>
</reference>
<evidence type="ECO:0000256" key="2">
    <source>
        <dbReference type="ARBA" id="ARBA00023125"/>
    </source>
</evidence>
<dbReference type="PANTHER" id="PTHR30146:SF109">
    <property type="entry name" value="HTH-TYPE TRANSCRIPTIONAL REGULATOR GALS"/>
    <property type="match status" value="1"/>
</dbReference>
<dbReference type="CDD" id="cd06267">
    <property type="entry name" value="PBP1_LacI_sugar_binding-like"/>
    <property type="match status" value="1"/>
</dbReference>
<dbReference type="InterPro" id="IPR001761">
    <property type="entry name" value="Peripla_BP/Lac1_sug-bd_dom"/>
</dbReference>
<evidence type="ECO:0000256" key="1">
    <source>
        <dbReference type="ARBA" id="ARBA00023015"/>
    </source>
</evidence>
<gene>
    <name evidence="5" type="ORF">Q5E86_11950</name>
</gene>
<sequence length="405" mass="46537">MSTVNSKDVARLANVSQSAVSLVFSGRYQGRVSEKTREKILCVAKELGYQPNINAQILRSGNSRTVAFIVPDIQQPYFGKVVHAAELSATKSGYSLILLDSYANKQWSEHLFSLFQSKLISGCIIYSCEKKHIELLENYRDKLIFIESDDEKNNDILLDIDKTIKSAFSITHKMKRFKVGFFRSDIPRQHFLNRHKLFNNEFESLNYVEKSKCVIYSSFNLAEATQNAASLLQQKPNIVFCDDDLLAGALYRAAKQLNITIPKDVAVIGFNDTDLCNYLNPELSTVKIPTQYIGELAIKMLLDKISDRKEPIKQEVIKLEIITRGSTQFWLSSSGCRYLLLLSLVCLFCQHHRLLWINRPFAIIWESRFKDTVRKCFFIKLNQYFFEFPLCKGAVLTRFALHYGQ</sequence>
<protein>
    <submittedName>
        <fullName evidence="5">LacI family DNA-binding transcriptional regulator</fullName>
    </submittedName>
</protein>
<dbReference type="Pfam" id="PF13377">
    <property type="entry name" value="Peripla_BP_3"/>
    <property type="match status" value="1"/>
</dbReference>
<dbReference type="CDD" id="cd01392">
    <property type="entry name" value="HTH_LacI"/>
    <property type="match status" value="1"/>
</dbReference>
<accession>A0ABT9AQY5</accession>
<dbReference type="InterPro" id="IPR028082">
    <property type="entry name" value="Peripla_BP_I"/>
</dbReference>
<keyword evidence="6" id="KW-1185">Reference proteome</keyword>
<dbReference type="SUPFAM" id="SSF47413">
    <property type="entry name" value="lambda repressor-like DNA-binding domains"/>
    <property type="match status" value="1"/>
</dbReference>
<evidence type="ECO:0000313" key="5">
    <source>
        <dbReference type="EMBL" id="MDO7857040.1"/>
    </source>
</evidence>
<dbReference type="PROSITE" id="PS50932">
    <property type="entry name" value="HTH_LACI_2"/>
    <property type="match status" value="1"/>
</dbReference>
<evidence type="ECO:0000313" key="6">
    <source>
        <dbReference type="Proteomes" id="UP001176478"/>
    </source>
</evidence>
<dbReference type="GO" id="GO:0003677">
    <property type="term" value="F:DNA binding"/>
    <property type="evidence" value="ECO:0007669"/>
    <property type="project" value="UniProtKB-KW"/>
</dbReference>